<protein>
    <submittedName>
        <fullName evidence="2">Uncharacterized protein</fullName>
    </submittedName>
</protein>
<reference evidence="3" key="1">
    <citation type="journal article" date="2019" name="Int. J. Syst. Evol. Microbiol.">
        <title>The Global Catalogue of Microorganisms (GCM) 10K type strain sequencing project: providing services to taxonomists for standard genome sequencing and annotation.</title>
        <authorList>
            <consortium name="The Broad Institute Genomics Platform"/>
            <consortium name="The Broad Institute Genome Sequencing Center for Infectious Disease"/>
            <person name="Wu L."/>
            <person name="Ma J."/>
        </authorList>
    </citation>
    <scope>NUCLEOTIDE SEQUENCE [LARGE SCALE GENOMIC DNA]</scope>
    <source>
        <strain evidence="3">NBRC 102520</strain>
    </source>
</reference>
<accession>A0ABQ6BDC2</accession>
<dbReference type="Proteomes" id="UP001156905">
    <property type="component" value="Unassembled WGS sequence"/>
</dbReference>
<keyword evidence="1" id="KW-1133">Transmembrane helix</keyword>
<dbReference type="EMBL" id="BSOW01000139">
    <property type="protein sequence ID" value="GLR92379.1"/>
    <property type="molecule type" value="Genomic_DNA"/>
</dbReference>
<keyword evidence="1" id="KW-0472">Membrane</keyword>
<evidence type="ECO:0000313" key="3">
    <source>
        <dbReference type="Proteomes" id="UP001156905"/>
    </source>
</evidence>
<evidence type="ECO:0000313" key="2">
    <source>
        <dbReference type="EMBL" id="GLR92379.1"/>
    </source>
</evidence>
<gene>
    <name evidence="2" type="ORF">GCM10007857_91090</name>
</gene>
<sequence length="49" mass="5663">MKKQGKSHIPLEHVDPNLQMFYCLQINMHVLLITWGLGITYLLACAMFT</sequence>
<organism evidence="2 3">
    <name type="scientific">Bradyrhizobium iriomotense</name>
    <dbReference type="NCBI Taxonomy" id="441950"/>
    <lineage>
        <taxon>Bacteria</taxon>
        <taxon>Pseudomonadati</taxon>
        <taxon>Pseudomonadota</taxon>
        <taxon>Alphaproteobacteria</taxon>
        <taxon>Hyphomicrobiales</taxon>
        <taxon>Nitrobacteraceae</taxon>
        <taxon>Bradyrhizobium</taxon>
    </lineage>
</organism>
<name>A0ABQ6BDC2_9BRAD</name>
<keyword evidence="3" id="KW-1185">Reference proteome</keyword>
<proteinExistence type="predicted"/>
<feature type="transmembrane region" description="Helical" evidence="1">
    <location>
        <begin position="21"/>
        <end position="44"/>
    </location>
</feature>
<evidence type="ECO:0000256" key="1">
    <source>
        <dbReference type="SAM" id="Phobius"/>
    </source>
</evidence>
<keyword evidence="1" id="KW-0812">Transmembrane</keyword>
<comment type="caution">
    <text evidence="2">The sequence shown here is derived from an EMBL/GenBank/DDBJ whole genome shotgun (WGS) entry which is preliminary data.</text>
</comment>